<accession>A0A9D4FHN6</accession>
<reference evidence="2" key="1">
    <citation type="journal article" date="2019" name="bioRxiv">
        <title>The Genome of the Zebra Mussel, Dreissena polymorpha: A Resource for Invasive Species Research.</title>
        <authorList>
            <person name="McCartney M.A."/>
            <person name="Auch B."/>
            <person name="Kono T."/>
            <person name="Mallez S."/>
            <person name="Zhang Y."/>
            <person name="Obille A."/>
            <person name="Becker A."/>
            <person name="Abrahante J.E."/>
            <person name="Garbe J."/>
            <person name="Badalamenti J.P."/>
            <person name="Herman A."/>
            <person name="Mangelson H."/>
            <person name="Liachko I."/>
            <person name="Sullivan S."/>
            <person name="Sone E.D."/>
            <person name="Koren S."/>
            <person name="Silverstein K.A.T."/>
            <person name="Beckman K.B."/>
            <person name="Gohl D.M."/>
        </authorList>
    </citation>
    <scope>NUCLEOTIDE SEQUENCE</scope>
    <source>
        <strain evidence="2">Duluth1</strain>
        <tissue evidence="2">Whole animal</tissue>
    </source>
</reference>
<evidence type="ECO:0000256" key="1">
    <source>
        <dbReference type="SAM" id="MobiDB-lite"/>
    </source>
</evidence>
<proteinExistence type="predicted"/>
<dbReference type="Proteomes" id="UP000828390">
    <property type="component" value="Unassembled WGS sequence"/>
</dbReference>
<keyword evidence="3" id="KW-1185">Reference proteome</keyword>
<name>A0A9D4FHN6_DREPO</name>
<gene>
    <name evidence="2" type="ORF">DPMN_151711</name>
</gene>
<dbReference type="AlphaFoldDB" id="A0A9D4FHN6"/>
<organism evidence="2 3">
    <name type="scientific">Dreissena polymorpha</name>
    <name type="common">Zebra mussel</name>
    <name type="synonym">Mytilus polymorpha</name>
    <dbReference type="NCBI Taxonomy" id="45954"/>
    <lineage>
        <taxon>Eukaryota</taxon>
        <taxon>Metazoa</taxon>
        <taxon>Spiralia</taxon>
        <taxon>Lophotrochozoa</taxon>
        <taxon>Mollusca</taxon>
        <taxon>Bivalvia</taxon>
        <taxon>Autobranchia</taxon>
        <taxon>Heteroconchia</taxon>
        <taxon>Euheterodonta</taxon>
        <taxon>Imparidentia</taxon>
        <taxon>Neoheterodontei</taxon>
        <taxon>Myida</taxon>
        <taxon>Dreissenoidea</taxon>
        <taxon>Dreissenidae</taxon>
        <taxon>Dreissena</taxon>
    </lineage>
</organism>
<evidence type="ECO:0000313" key="2">
    <source>
        <dbReference type="EMBL" id="KAH3798121.1"/>
    </source>
</evidence>
<sequence>MTKLVEQRINSKTLLGEEQIESKSHDAEQSIESKTQHGEQCIENKTQLGRQWIDSKTHEAEKTLESKIKDGAQRIEYNVQDGIMCMKQAANETVQLEYERSKADLRRRLVEHYNDNASSVPLSVLDQSLDKRITDIFATPKIHRIEIAKDGKRVKKEQVLTYKEIFYTNDTKSNRRIYVQGEPGSGKLTFA</sequence>
<reference evidence="2" key="2">
    <citation type="submission" date="2020-11" db="EMBL/GenBank/DDBJ databases">
        <authorList>
            <person name="McCartney M.A."/>
            <person name="Auch B."/>
            <person name="Kono T."/>
            <person name="Mallez S."/>
            <person name="Becker A."/>
            <person name="Gohl D.M."/>
            <person name="Silverstein K.A.T."/>
            <person name="Koren S."/>
            <person name="Bechman K.B."/>
            <person name="Herman A."/>
            <person name="Abrahante J.E."/>
            <person name="Garbe J."/>
        </authorList>
    </citation>
    <scope>NUCLEOTIDE SEQUENCE</scope>
    <source>
        <strain evidence="2">Duluth1</strain>
        <tissue evidence="2">Whole animal</tissue>
    </source>
</reference>
<evidence type="ECO:0000313" key="3">
    <source>
        <dbReference type="Proteomes" id="UP000828390"/>
    </source>
</evidence>
<dbReference type="EMBL" id="JAIWYP010000007">
    <property type="protein sequence ID" value="KAH3798121.1"/>
    <property type="molecule type" value="Genomic_DNA"/>
</dbReference>
<comment type="caution">
    <text evidence="2">The sequence shown here is derived from an EMBL/GenBank/DDBJ whole genome shotgun (WGS) entry which is preliminary data.</text>
</comment>
<feature type="region of interest" description="Disordered" evidence="1">
    <location>
        <begin position="15"/>
        <end position="38"/>
    </location>
</feature>
<protein>
    <submittedName>
        <fullName evidence="2">Uncharacterized protein</fullName>
    </submittedName>
</protein>